<gene>
    <name evidence="2" type="ORF">GCM10009788_47430</name>
</gene>
<keyword evidence="1" id="KW-0732">Signal</keyword>
<name>A0ABN2BFA1_9ACTN</name>
<accession>A0ABN2BFA1</accession>
<evidence type="ECO:0000313" key="3">
    <source>
        <dbReference type="Proteomes" id="UP001500842"/>
    </source>
</evidence>
<keyword evidence="3" id="KW-1185">Reference proteome</keyword>
<protein>
    <submittedName>
        <fullName evidence="2">Uncharacterized protein</fullName>
    </submittedName>
</protein>
<evidence type="ECO:0000256" key="1">
    <source>
        <dbReference type="SAM" id="SignalP"/>
    </source>
</evidence>
<dbReference type="Proteomes" id="UP001500842">
    <property type="component" value="Unassembled WGS sequence"/>
</dbReference>
<dbReference type="RefSeq" id="WP_141006306.1">
    <property type="nucleotide sequence ID" value="NZ_BAAAOR010000036.1"/>
</dbReference>
<reference evidence="2 3" key="1">
    <citation type="journal article" date="2019" name="Int. J. Syst. Evol. Microbiol.">
        <title>The Global Catalogue of Microorganisms (GCM) 10K type strain sequencing project: providing services to taxonomists for standard genome sequencing and annotation.</title>
        <authorList>
            <consortium name="The Broad Institute Genomics Platform"/>
            <consortium name="The Broad Institute Genome Sequencing Center for Infectious Disease"/>
            <person name="Wu L."/>
            <person name="Ma J."/>
        </authorList>
    </citation>
    <scope>NUCLEOTIDE SEQUENCE [LARGE SCALE GENOMIC DNA]</scope>
    <source>
        <strain evidence="2 3">JCM 14942</strain>
    </source>
</reference>
<sequence length="219" mass="22308">MRRRVPAAIAALALGSAVLLAGCGSASAPSPPAGVDGLVIPTPDPDPADFVAAVDNPWLPLAPGSRWEYADSGSATPALVLTVVAGPQVAGVATTTLVRTHPDGTVERDLYAQDRDGNVWWFGREGEWRAGEDGAEAGLAMPATPRFGDGFRTAAAPGLAEVATVTAVGAEVTVPLATYDRTVELEVEDATGSRTEVYARGIGLVRTGEAGLVAYDAGG</sequence>
<proteinExistence type="predicted"/>
<feature type="chain" id="PRO_5047474493" evidence="1">
    <location>
        <begin position="22"/>
        <end position="219"/>
    </location>
</feature>
<comment type="caution">
    <text evidence="2">The sequence shown here is derived from an EMBL/GenBank/DDBJ whole genome shotgun (WGS) entry which is preliminary data.</text>
</comment>
<dbReference type="EMBL" id="BAAAOR010000036">
    <property type="protein sequence ID" value="GAA1539249.1"/>
    <property type="molecule type" value="Genomic_DNA"/>
</dbReference>
<organism evidence="2 3">
    <name type="scientific">Nocardioides humi</name>
    <dbReference type="NCBI Taxonomy" id="449461"/>
    <lineage>
        <taxon>Bacteria</taxon>
        <taxon>Bacillati</taxon>
        <taxon>Actinomycetota</taxon>
        <taxon>Actinomycetes</taxon>
        <taxon>Propionibacteriales</taxon>
        <taxon>Nocardioidaceae</taxon>
        <taxon>Nocardioides</taxon>
    </lineage>
</organism>
<dbReference type="PROSITE" id="PS51257">
    <property type="entry name" value="PROKAR_LIPOPROTEIN"/>
    <property type="match status" value="1"/>
</dbReference>
<feature type="signal peptide" evidence="1">
    <location>
        <begin position="1"/>
        <end position="21"/>
    </location>
</feature>
<evidence type="ECO:0000313" key="2">
    <source>
        <dbReference type="EMBL" id="GAA1539249.1"/>
    </source>
</evidence>